<gene>
    <name evidence="2" type="ORF">G7Y89_g10194</name>
</gene>
<keyword evidence="3" id="KW-1185">Reference proteome</keyword>
<comment type="caution">
    <text evidence="2">The sequence shown here is derived from an EMBL/GenBank/DDBJ whole genome shotgun (WGS) entry which is preliminary data.</text>
</comment>
<sequence>MGMTRISIRKQKKSSIPLSKKLVGDEMALPIALATIMAIGDELGSKDFLDVAFEVELLGDGTLDSSLKHFDSIMADLGASDVSLKCLDDMISVFGALDELLACDFLFLAEEVALSDSSSRVREDEENIEDSNKGREAEVEAGDLDFDVLSLPEEELSWRDPLGRDDDLGAMAAQVLQENRGIPKSGSRGQSLQLEAASPNDDIYYVAKGNPAELQESINSMYRWYQEAAVCYAYLKDTEATFPSSMEDDEWFTRGWTLQELIAPRRVEFYDTNWQALGDKHCLKDRISAITKIDVAILGGAKSPDECSVAARLSWASGRRTGKIEDRAYSLLGLLGVNIPMLYGEGEKSFIRLQEEIIKTSDDHSIFAWKGVKDEYPGLLAESLDNFQNCGSVKCTYFRKGRSAFFMTNRGISITLNLMQWTLDTYLARIHCVDLADSQEKNIQDGMTGLFLRRLDEDDQYVRIKINGQELVHDLRAPLNWTEARFNRYSREVPIFVRQAKLIGHQHTEERAFGFRLGDGLLENNAKTEKMFRVVGSPKGLLWNEAEKTLTLQPGFPYLDMLAYLDMSKQGKKIREIKLCFDFDFNPIILLAESSATGAKDPSLLTYSTGDDVYPEQERQRWLSFAERLPHDSHPQAWNTVNNQSVASKNSIRSGLWQLRGDRIEGLDVFLGGIEIRVSMKKVITEFGRKCWELRFENMPGSRLKKLFA</sequence>
<evidence type="ECO:0000313" key="3">
    <source>
        <dbReference type="Proteomes" id="UP000566819"/>
    </source>
</evidence>
<dbReference type="PANTHER" id="PTHR10622:SF10">
    <property type="entry name" value="HET DOMAIN-CONTAINING PROTEIN"/>
    <property type="match status" value="1"/>
</dbReference>
<dbReference type="PANTHER" id="PTHR10622">
    <property type="entry name" value="HET DOMAIN-CONTAINING PROTEIN"/>
    <property type="match status" value="1"/>
</dbReference>
<reference evidence="2 3" key="1">
    <citation type="submission" date="2020-03" db="EMBL/GenBank/DDBJ databases">
        <title>Draft Genome Sequence of Cudoniella acicularis.</title>
        <authorList>
            <person name="Buettner E."/>
            <person name="Kellner H."/>
        </authorList>
    </citation>
    <scope>NUCLEOTIDE SEQUENCE [LARGE SCALE GENOMIC DNA]</scope>
    <source>
        <strain evidence="2 3">DSM 108380</strain>
    </source>
</reference>
<proteinExistence type="predicted"/>
<evidence type="ECO:0000259" key="1">
    <source>
        <dbReference type="Pfam" id="PF26640"/>
    </source>
</evidence>
<feature type="domain" description="DUF8212" evidence="1">
    <location>
        <begin position="349"/>
        <end position="396"/>
    </location>
</feature>
<dbReference type="EMBL" id="JAAMPI010000883">
    <property type="protein sequence ID" value="KAF4627958.1"/>
    <property type="molecule type" value="Genomic_DNA"/>
</dbReference>
<dbReference type="Pfam" id="PF26640">
    <property type="entry name" value="DUF8212"/>
    <property type="match status" value="1"/>
</dbReference>
<protein>
    <recommendedName>
        <fullName evidence="1">DUF8212 domain-containing protein</fullName>
    </recommendedName>
</protein>
<dbReference type="Proteomes" id="UP000566819">
    <property type="component" value="Unassembled WGS sequence"/>
</dbReference>
<organism evidence="2 3">
    <name type="scientific">Cudoniella acicularis</name>
    <dbReference type="NCBI Taxonomy" id="354080"/>
    <lineage>
        <taxon>Eukaryota</taxon>
        <taxon>Fungi</taxon>
        <taxon>Dikarya</taxon>
        <taxon>Ascomycota</taxon>
        <taxon>Pezizomycotina</taxon>
        <taxon>Leotiomycetes</taxon>
        <taxon>Helotiales</taxon>
        <taxon>Tricladiaceae</taxon>
        <taxon>Cudoniella</taxon>
    </lineage>
</organism>
<dbReference type="AlphaFoldDB" id="A0A8H4VYZ7"/>
<evidence type="ECO:0000313" key="2">
    <source>
        <dbReference type="EMBL" id="KAF4627958.1"/>
    </source>
</evidence>
<name>A0A8H4VYZ7_9HELO</name>
<dbReference type="InterPro" id="IPR058525">
    <property type="entry name" value="DUF8212"/>
</dbReference>
<accession>A0A8H4VYZ7</accession>
<dbReference type="OrthoDB" id="674604at2759"/>